<keyword evidence="2" id="KW-1185">Reference proteome</keyword>
<dbReference type="KEGG" id="mshj:MSHI_30080"/>
<name>A0A7I7MTG5_9MYCO</name>
<sequence>MMALFGRVAAARHARLPGRDAVLGNSGSAAGTAGQRLYGLASRIPMGPADRYAVLSAPSAATRLAALSEALDSVTALVEFQLPT</sequence>
<reference evidence="1 2" key="1">
    <citation type="journal article" date="2019" name="Emerg. Microbes Infect.">
        <title>Comprehensive subspecies identification of 175 nontuberculous mycobacteria species based on 7547 genomic profiles.</title>
        <authorList>
            <person name="Matsumoto Y."/>
            <person name="Kinjo T."/>
            <person name="Motooka D."/>
            <person name="Nabeya D."/>
            <person name="Jung N."/>
            <person name="Uechi K."/>
            <person name="Horii T."/>
            <person name="Iida T."/>
            <person name="Fujita J."/>
            <person name="Nakamura S."/>
        </authorList>
    </citation>
    <scope>NUCLEOTIDE SEQUENCE [LARGE SCALE GENOMIC DNA]</scope>
    <source>
        <strain evidence="1 2">JCM 14233</strain>
    </source>
</reference>
<gene>
    <name evidence="1" type="ORF">MSHI_30080</name>
</gene>
<dbReference type="EMBL" id="AP022575">
    <property type="protein sequence ID" value="BBX75102.1"/>
    <property type="molecule type" value="Genomic_DNA"/>
</dbReference>
<accession>A0A7I7MTG5</accession>
<dbReference type="Proteomes" id="UP000467236">
    <property type="component" value="Chromosome"/>
</dbReference>
<protein>
    <submittedName>
        <fullName evidence="1">Uncharacterized protein</fullName>
    </submittedName>
</protein>
<dbReference type="AlphaFoldDB" id="A0A7I7MTG5"/>
<evidence type="ECO:0000313" key="1">
    <source>
        <dbReference type="EMBL" id="BBX75102.1"/>
    </source>
</evidence>
<evidence type="ECO:0000313" key="2">
    <source>
        <dbReference type="Proteomes" id="UP000467236"/>
    </source>
</evidence>
<proteinExistence type="predicted"/>
<organism evidence="1 2">
    <name type="scientific">Mycobacterium shinjukuense</name>
    <dbReference type="NCBI Taxonomy" id="398694"/>
    <lineage>
        <taxon>Bacteria</taxon>
        <taxon>Bacillati</taxon>
        <taxon>Actinomycetota</taxon>
        <taxon>Actinomycetes</taxon>
        <taxon>Mycobacteriales</taxon>
        <taxon>Mycobacteriaceae</taxon>
        <taxon>Mycobacterium</taxon>
    </lineage>
</organism>